<dbReference type="GO" id="GO:0008757">
    <property type="term" value="F:S-adenosylmethionine-dependent methyltransferase activity"/>
    <property type="evidence" value="ECO:0007669"/>
    <property type="project" value="UniProtKB-ARBA"/>
</dbReference>
<evidence type="ECO:0000313" key="1">
    <source>
        <dbReference type="EMBL" id="ODQ68253.1"/>
    </source>
</evidence>
<evidence type="ECO:0008006" key="3">
    <source>
        <dbReference type="Google" id="ProtNLM"/>
    </source>
</evidence>
<reference evidence="1 2" key="1">
    <citation type="journal article" date="2016" name="Proc. Natl. Acad. Sci. U.S.A.">
        <title>Comparative genomics of biotechnologically important yeasts.</title>
        <authorList>
            <person name="Riley R."/>
            <person name="Haridas S."/>
            <person name="Wolfe K.H."/>
            <person name="Lopes M.R."/>
            <person name="Hittinger C.T."/>
            <person name="Goeker M."/>
            <person name="Salamov A.A."/>
            <person name="Wisecaver J.H."/>
            <person name="Long T.M."/>
            <person name="Calvey C.H."/>
            <person name="Aerts A.L."/>
            <person name="Barry K.W."/>
            <person name="Choi C."/>
            <person name="Clum A."/>
            <person name="Coughlan A.Y."/>
            <person name="Deshpande S."/>
            <person name="Douglass A.P."/>
            <person name="Hanson S.J."/>
            <person name="Klenk H.-P."/>
            <person name="LaButti K.M."/>
            <person name="Lapidus A."/>
            <person name="Lindquist E.A."/>
            <person name="Lipzen A.M."/>
            <person name="Meier-Kolthoff J.P."/>
            <person name="Ohm R.A."/>
            <person name="Otillar R.P."/>
            <person name="Pangilinan J.L."/>
            <person name="Peng Y."/>
            <person name="Rokas A."/>
            <person name="Rosa C.A."/>
            <person name="Scheuner C."/>
            <person name="Sibirny A.A."/>
            <person name="Slot J.C."/>
            <person name="Stielow J.B."/>
            <person name="Sun H."/>
            <person name="Kurtzman C.P."/>
            <person name="Blackwell M."/>
            <person name="Grigoriev I.V."/>
            <person name="Jeffries T.W."/>
        </authorList>
    </citation>
    <scope>NUCLEOTIDE SEQUENCE [LARGE SCALE GENOMIC DNA]</scope>
    <source>
        <strain evidence="1 2">DSM 6958</strain>
    </source>
</reference>
<dbReference type="Gene3D" id="3.40.50.150">
    <property type="entry name" value="Vaccinia Virus protein VP39"/>
    <property type="match status" value="1"/>
</dbReference>
<dbReference type="PANTHER" id="PTHR14614:SF130">
    <property type="entry name" value="PROTEIN-LYSINE N-METHYLTRANSFERASE EEF2KMT"/>
    <property type="match status" value="1"/>
</dbReference>
<dbReference type="PANTHER" id="PTHR14614">
    <property type="entry name" value="HEPATOCELLULAR CARCINOMA-ASSOCIATED ANTIGEN"/>
    <property type="match status" value="1"/>
</dbReference>
<dbReference type="AlphaFoldDB" id="A0A1E3PS48"/>
<dbReference type="InterPro" id="IPR019410">
    <property type="entry name" value="Methyltransf_16"/>
</dbReference>
<dbReference type="Pfam" id="PF10294">
    <property type="entry name" value="Methyltransf_16"/>
    <property type="match status" value="1"/>
</dbReference>
<dbReference type="InterPro" id="IPR029063">
    <property type="entry name" value="SAM-dependent_MTases_sf"/>
</dbReference>
<evidence type="ECO:0000313" key="2">
    <source>
        <dbReference type="Proteomes" id="UP000095009"/>
    </source>
</evidence>
<name>A0A1E3PS48_9ASCO</name>
<dbReference type="Proteomes" id="UP000095009">
    <property type="component" value="Unassembled WGS sequence"/>
</dbReference>
<accession>A0A1E3PS48</accession>
<protein>
    <recommendedName>
        <fullName evidence="3">S-adenosyl-L-methionine-dependent methyltransferase</fullName>
    </recommendedName>
</protein>
<sequence length="390" mass="42721">MISQYEIQDSALSQISLALRQHEPPTGILPLLTPWLTPTQIQEQLISHINDKLNLSAGYKESVWRSIIRYIDASSAPNDGSEKPEPCELLVELYAECMCANMMKMAQNSRAALPTADAGVDTLVQYTSTPSSTFDSGLPPIQVNEQRNVFAQGGCTGHRTWEAGIALADFLLESVEVRADSSCSKSSSTMILRPGQFRHIIELGAGTGLVGLVATINLQPKKITLTDGDAGVIAALDKTIILNEPLLAASAREIQKLHPSLPRPEIVTRTLWWNQDKIDENDATGLPDLILAADVTYDPTIIEPLIKCIDYVFNLVQTRAGGSGPHVLVSATERSVITLARFKTLCVENGFTYNVVRSYQAPILSNFFYFNASMSPKIIIFELTKDTTQV</sequence>
<organism evidence="1 2">
    <name type="scientific">Nadsonia fulvescens var. elongata DSM 6958</name>
    <dbReference type="NCBI Taxonomy" id="857566"/>
    <lineage>
        <taxon>Eukaryota</taxon>
        <taxon>Fungi</taxon>
        <taxon>Dikarya</taxon>
        <taxon>Ascomycota</taxon>
        <taxon>Saccharomycotina</taxon>
        <taxon>Dipodascomycetes</taxon>
        <taxon>Dipodascales</taxon>
        <taxon>Dipodascales incertae sedis</taxon>
        <taxon>Nadsonia</taxon>
    </lineage>
</organism>
<proteinExistence type="predicted"/>
<dbReference type="OrthoDB" id="194386at2759"/>
<keyword evidence="2" id="KW-1185">Reference proteome</keyword>
<dbReference type="STRING" id="857566.A0A1E3PS48"/>
<gene>
    <name evidence="1" type="ORF">NADFUDRAFT_48903</name>
</gene>
<dbReference type="GO" id="GO:0005737">
    <property type="term" value="C:cytoplasm"/>
    <property type="evidence" value="ECO:0007669"/>
    <property type="project" value="TreeGrafter"/>
</dbReference>
<dbReference type="EMBL" id="KV454406">
    <property type="protein sequence ID" value="ODQ68253.1"/>
    <property type="molecule type" value="Genomic_DNA"/>
</dbReference>